<keyword evidence="2" id="KW-0808">Transferase</keyword>
<keyword evidence="6" id="KW-0732">Signal</keyword>
<evidence type="ECO:0000313" key="9">
    <source>
        <dbReference type="Proteomes" id="UP001224775"/>
    </source>
</evidence>
<dbReference type="GO" id="GO:0005737">
    <property type="term" value="C:cytoplasm"/>
    <property type="evidence" value="ECO:0007669"/>
    <property type="project" value="TreeGrafter"/>
</dbReference>
<evidence type="ECO:0000256" key="4">
    <source>
        <dbReference type="ARBA" id="ARBA00022694"/>
    </source>
</evidence>
<evidence type="ECO:0000259" key="7">
    <source>
        <dbReference type="SMART" id="SM01144"/>
    </source>
</evidence>
<dbReference type="InterPro" id="IPR005636">
    <property type="entry name" value="DTW"/>
</dbReference>
<feature type="domain" description="DTW" evidence="7">
    <location>
        <begin position="130"/>
        <end position="353"/>
    </location>
</feature>
<evidence type="ECO:0000256" key="5">
    <source>
        <dbReference type="ARBA" id="ARBA00048718"/>
    </source>
</evidence>
<dbReference type="Proteomes" id="UP001224775">
    <property type="component" value="Unassembled WGS sequence"/>
</dbReference>
<dbReference type="Pfam" id="PF02558">
    <property type="entry name" value="ApbA"/>
    <property type="match status" value="1"/>
</dbReference>
<sequence>MAKRRSIHLLMISSSCNLLCNTLVGSSSTRCFVQAFQPTLARRISSSRRLFATSNVSSKGYGPVPLRTDAPTHLDGVEDAVDAALMHFQNQNSVDDPLYAHDTITTFPAADRETIGVASKLRKRLDSLARNKDCRRCWLQKRHCVCGSCPPLEEYNATTSCGGIENVNRLFLLTHHKEIYYPIFISKYFTTSCEWSRKRFSTFDGEMLDVYNDALSGRSKCLILFPTDDAKTFDDIEEEVGSSVADSGGDLQTGWDVIVIDGTWQQARKMHSKYFPEASKEGLHRVQLTSNVVDLLGGDDSGIKGHQLRRHPTKWREISTHEATRLLLKDMHTGGQFDKQSDAMMALSILLLGLAPNLFASGFSLDVTSSSSKTHKSAAADTSERTSRIAIVGAGAVGSYYGGRIWESVRCSNSTDVLFHLRNEHYAHCVENGITVTSIDGNFVISSDELLAYSTTEDMAKSVKDEDDDSHAFDWVIVALKSSSLDAVPELIKPLTSPETRVLVIMNGLIEDDLTEMMREEQGLECKAVYGGMALICSNRLSPGVIDHSYAGKLVVGVAYSADADDDGYCKWVESDKKAIMDLFEPVTPVPFEFEDNLLRGRWWKNCWNLPFNGISVAMGASLLIEL</sequence>
<keyword evidence="9" id="KW-1185">Reference proteome</keyword>
<dbReference type="GO" id="GO:0016491">
    <property type="term" value="F:oxidoreductase activity"/>
    <property type="evidence" value="ECO:0007669"/>
    <property type="project" value="UniProtKB-KW"/>
</dbReference>
<reference evidence="8" key="1">
    <citation type="submission" date="2023-06" db="EMBL/GenBank/DDBJ databases">
        <title>Survivors Of The Sea: Transcriptome response of Skeletonema marinoi to long-term dormancy.</title>
        <authorList>
            <person name="Pinder M.I.M."/>
            <person name="Kourtchenko O."/>
            <person name="Robertson E.K."/>
            <person name="Larsson T."/>
            <person name="Maumus F."/>
            <person name="Osuna-Cruz C.M."/>
            <person name="Vancaester E."/>
            <person name="Stenow R."/>
            <person name="Vandepoele K."/>
            <person name="Ploug H."/>
            <person name="Bruchert V."/>
            <person name="Godhe A."/>
            <person name="Topel M."/>
        </authorList>
    </citation>
    <scope>NUCLEOTIDE SEQUENCE</scope>
    <source>
        <strain evidence="8">R05AC</strain>
    </source>
</reference>
<proteinExistence type="predicted"/>
<comment type="caution">
    <text evidence="8">The sequence shown here is derived from an EMBL/GenBank/DDBJ whole genome shotgun (WGS) entry which is preliminary data.</text>
</comment>
<dbReference type="InterPro" id="IPR051402">
    <property type="entry name" value="KPR-Related"/>
</dbReference>
<feature type="chain" id="PRO_5041920963" description="tRNA-uridine aminocarboxypropyltransferase" evidence="6">
    <location>
        <begin position="23"/>
        <end position="627"/>
    </location>
</feature>
<dbReference type="GO" id="GO:0008033">
    <property type="term" value="P:tRNA processing"/>
    <property type="evidence" value="ECO:0007669"/>
    <property type="project" value="UniProtKB-KW"/>
</dbReference>
<keyword evidence="4" id="KW-0819">tRNA processing</keyword>
<comment type="catalytic activity">
    <reaction evidence="5">
        <text>a uridine in tRNA + S-adenosyl-L-methionine = a 3-[(3S)-3-amino-3-carboxypropyl]uridine in tRNA + S-methyl-5'-thioadenosine + H(+)</text>
        <dbReference type="Rhea" id="RHEA:62432"/>
        <dbReference type="Rhea" id="RHEA-COMP:13339"/>
        <dbReference type="Rhea" id="RHEA-COMP:16092"/>
        <dbReference type="ChEBI" id="CHEBI:15378"/>
        <dbReference type="ChEBI" id="CHEBI:17509"/>
        <dbReference type="ChEBI" id="CHEBI:59789"/>
        <dbReference type="ChEBI" id="CHEBI:65315"/>
        <dbReference type="ChEBI" id="CHEBI:82930"/>
        <dbReference type="EC" id="2.5.1.25"/>
    </reaction>
</comment>
<feature type="signal peptide" evidence="6">
    <location>
        <begin position="1"/>
        <end position="22"/>
    </location>
</feature>
<evidence type="ECO:0000256" key="1">
    <source>
        <dbReference type="ARBA" id="ARBA00012386"/>
    </source>
</evidence>
<name>A0AAD8YG29_9STRA</name>
<dbReference type="GO" id="GO:0016432">
    <property type="term" value="F:tRNA-uridine aminocarboxypropyltransferase activity"/>
    <property type="evidence" value="ECO:0007669"/>
    <property type="project" value="UniProtKB-EC"/>
</dbReference>
<dbReference type="Pfam" id="PF03942">
    <property type="entry name" value="DTW"/>
    <property type="match status" value="1"/>
</dbReference>
<dbReference type="SMART" id="SM01144">
    <property type="entry name" value="DTW"/>
    <property type="match status" value="1"/>
</dbReference>
<dbReference type="PANTHER" id="PTHR21708">
    <property type="entry name" value="PROBABLE 2-DEHYDROPANTOATE 2-REDUCTASE"/>
    <property type="match status" value="1"/>
</dbReference>
<protein>
    <recommendedName>
        <fullName evidence="1">tRNA-uridine aminocarboxypropyltransferase</fullName>
        <ecNumber evidence="1">2.5.1.25</ecNumber>
    </recommendedName>
</protein>
<dbReference type="AlphaFoldDB" id="A0AAD8YG29"/>
<evidence type="ECO:0000256" key="2">
    <source>
        <dbReference type="ARBA" id="ARBA00022679"/>
    </source>
</evidence>
<dbReference type="Gene3D" id="3.40.50.720">
    <property type="entry name" value="NAD(P)-binding Rossmann-like Domain"/>
    <property type="match status" value="1"/>
</dbReference>
<evidence type="ECO:0000313" key="8">
    <source>
        <dbReference type="EMBL" id="KAK1745613.1"/>
    </source>
</evidence>
<accession>A0AAD8YG29</accession>
<dbReference type="PROSITE" id="PS51257">
    <property type="entry name" value="PROKAR_LIPOPROTEIN"/>
    <property type="match status" value="1"/>
</dbReference>
<dbReference type="InterPro" id="IPR036291">
    <property type="entry name" value="NAD(P)-bd_dom_sf"/>
</dbReference>
<dbReference type="EMBL" id="JATAAI010000005">
    <property type="protein sequence ID" value="KAK1745613.1"/>
    <property type="molecule type" value="Genomic_DNA"/>
</dbReference>
<keyword evidence="8" id="KW-0560">Oxidoreductase</keyword>
<gene>
    <name evidence="8" type="ORF">QTG54_003537</name>
</gene>
<dbReference type="EC" id="2.5.1.25" evidence="1"/>
<dbReference type="SUPFAM" id="SSF51735">
    <property type="entry name" value="NAD(P)-binding Rossmann-fold domains"/>
    <property type="match status" value="1"/>
</dbReference>
<organism evidence="8 9">
    <name type="scientific">Skeletonema marinoi</name>
    <dbReference type="NCBI Taxonomy" id="267567"/>
    <lineage>
        <taxon>Eukaryota</taxon>
        <taxon>Sar</taxon>
        <taxon>Stramenopiles</taxon>
        <taxon>Ochrophyta</taxon>
        <taxon>Bacillariophyta</taxon>
        <taxon>Coscinodiscophyceae</taxon>
        <taxon>Thalassiosirophycidae</taxon>
        <taxon>Thalassiosirales</taxon>
        <taxon>Skeletonemataceae</taxon>
        <taxon>Skeletonema</taxon>
        <taxon>Skeletonema marinoi-dohrnii complex</taxon>
    </lineage>
</organism>
<evidence type="ECO:0000256" key="6">
    <source>
        <dbReference type="SAM" id="SignalP"/>
    </source>
</evidence>
<evidence type="ECO:0000256" key="3">
    <source>
        <dbReference type="ARBA" id="ARBA00022691"/>
    </source>
</evidence>
<dbReference type="InterPro" id="IPR013332">
    <property type="entry name" value="KPR_N"/>
</dbReference>
<keyword evidence="3" id="KW-0949">S-adenosyl-L-methionine</keyword>
<dbReference type="PANTHER" id="PTHR21708:SF26">
    <property type="entry name" value="2-DEHYDROPANTOATE 2-REDUCTASE"/>
    <property type="match status" value="1"/>
</dbReference>